<protein>
    <recommendedName>
        <fullName evidence="5">Alkyl transferase</fullName>
    </recommendedName>
</protein>
<evidence type="ECO:0000313" key="4">
    <source>
        <dbReference type="Proteomes" id="UP000015105"/>
    </source>
</evidence>
<accession>A0A453FYR4</accession>
<dbReference type="Pfam" id="PF01255">
    <property type="entry name" value="Prenyltransf"/>
    <property type="match status" value="1"/>
</dbReference>
<dbReference type="AlphaFoldDB" id="A0A453FYR4"/>
<feature type="region of interest" description="Disordered" evidence="2">
    <location>
        <begin position="1"/>
        <end position="63"/>
    </location>
</feature>
<dbReference type="GO" id="GO:0016094">
    <property type="term" value="P:polyprenol biosynthetic process"/>
    <property type="evidence" value="ECO:0007669"/>
    <property type="project" value="TreeGrafter"/>
</dbReference>
<dbReference type="Gramene" id="AET3Gv20828700.3">
    <property type="protein sequence ID" value="AET3Gv20828700.3"/>
    <property type="gene ID" value="AET3Gv20828700"/>
</dbReference>
<dbReference type="SUPFAM" id="SSF64005">
    <property type="entry name" value="Undecaprenyl diphosphate synthase"/>
    <property type="match status" value="1"/>
</dbReference>
<reference evidence="4" key="2">
    <citation type="journal article" date="2017" name="Nat. Plants">
        <title>The Aegilops tauschii genome reveals multiple impacts of transposons.</title>
        <authorList>
            <person name="Zhao G."/>
            <person name="Zou C."/>
            <person name="Li K."/>
            <person name="Wang K."/>
            <person name="Li T."/>
            <person name="Gao L."/>
            <person name="Zhang X."/>
            <person name="Wang H."/>
            <person name="Yang Z."/>
            <person name="Liu X."/>
            <person name="Jiang W."/>
            <person name="Mao L."/>
            <person name="Kong X."/>
            <person name="Jiao Y."/>
            <person name="Jia J."/>
        </authorList>
    </citation>
    <scope>NUCLEOTIDE SEQUENCE [LARGE SCALE GENOMIC DNA]</scope>
    <source>
        <strain evidence="4">cv. AL8/78</strain>
    </source>
</reference>
<dbReference type="InterPro" id="IPR036424">
    <property type="entry name" value="UPP_synth-like_sf"/>
</dbReference>
<dbReference type="PANTHER" id="PTHR10291:SF0">
    <property type="entry name" value="DEHYDRODOLICHYL DIPHOSPHATE SYNTHASE 2"/>
    <property type="match status" value="1"/>
</dbReference>
<organism evidence="3 4">
    <name type="scientific">Aegilops tauschii subsp. strangulata</name>
    <name type="common">Goatgrass</name>
    <dbReference type="NCBI Taxonomy" id="200361"/>
    <lineage>
        <taxon>Eukaryota</taxon>
        <taxon>Viridiplantae</taxon>
        <taxon>Streptophyta</taxon>
        <taxon>Embryophyta</taxon>
        <taxon>Tracheophyta</taxon>
        <taxon>Spermatophyta</taxon>
        <taxon>Magnoliopsida</taxon>
        <taxon>Liliopsida</taxon>
        <taxon>Poales</taxon>
        <taxon>Poaceae</taxon>
        <taxon>BOP clade</taxon>
        <taxon>Pooideae</taxon>
        <taxon>Triticodae</taxon>
        <taxon>Triticeae</taxon>
        <taxon>Triticinae</taxon>
        <taxon>Aegilops</taxon>
    </lineage>
</organism>
<name>A0A453FYR4_AEGTS</name>
<dbReference type="PANTHER" id="PTHR10291">
    <property type="entry name" value="DEHYDRODOLICHYL DIPHOSPHATE SYNTHASE FAMILY MEMBER"/>
    <property type="match status" value="1"/>
</dbReference>
<evidence type="ECO:0000256" key="2">
    <source>
        <dbReference type="SAM" id="MobiDB-lite"/>
    </source>
</evidence>
<reference evidence="3" key="5">
    <citation type="journal article" date="2021" name="G3 (Bethesda)">
        <title>Aegilops tauschii genome assembly Aet v5.0 features greater sequence contiguity and improved annotation.</title>
        <authorList>
            <person name="Wang L."/>
            <person name="Zhu T."/>
            <person name="Rodriguez J.C."/>
            <person name="Deal K.R."/>
            <person name="Dubcovsky J."/>
            <person name="McGuire P.E."/>
            <person name="Lux T."/>
            <person name="Spannagl M."/>
            <person name="Mayer K.F.X."/>
            <person name="Baldrich P."/>
            <person name="Meyers B.C."/>
            <person name="Huo N."/>
            <person name="Gu Y.Q."/>
            <person name="Zhou H."/>
            <person name="Devos K.M."/>
            <person name="Bennetzen J.L."/>
            <person name="Unver T."/>
            <person name="Budak H."/>
            <person name="Gulick P.J."/>
            <person name="Galiba G."/>
            <person name="Kalapos B."/>
            <person name="Nelson D.R."/>
            <person name="Li P."/>
            <person name="You F.M."/>
            <person name="Luo M.C."/>
            <person name="Dvorak J."/>
        </authorList>
    </citation>
    <scope>NUCLEOTIDE SEQUENCE [LARGE SCALE GENOMIC DNA]</scope>
    <source>
        <strain evidence="3">cv. AL8/78</strain>
    </source>
</reference>
<reference evidence="3" key="4">
    <citation type="submission" date="2019-03" db="UniProtKB">
        <authorList>
            <consortium name="EnsemblPlants"/>
        </authorList>
    </citation>
    <scope>IDENTIFICATION</scope>
</reference>
<sequence>GVSKQRPSQRQRDTPPRDPNPMLLSQSPAATHPQLPTSSSRRTRRSAQPCPRGAAAESLLPRGLRPESLPRHVAVVMDGNSRWARARGMPPAFGHEAGRRALVETVRLSRAWGIRALTAFAFSHENWSRPKAEVDFLMGLFERVIHDSVAEFLRYTRTEFVYV</sequence>
<reference evidence="4" key="1">
    <citation type="journal article" date="2014" name="Science">
        <title>Ancient hybridizations among the ancestral genomes of bread wheat.</title>
        <authorList>
            <consortium name="International Wheat Genome Sequencing Consortium,"/>
            <person name="Marcussen T."/>
            <person name="Sandve S.R."/>
            <person name="Heier L."/>
            <person name="Spannagl M."/>
            <person name="Pfeifer M."/>
            <person name="Jakobsen K.S."/>
            <person name="Wulff B.B."/>
            <person name="Steuernagel B."/>
            <person name="Mayer K.F."/>
            <person name="Olsen O.A."/>
        </authorList>
    </citation>
    <scope>NUCLEOTIDE SEQUENCE [LARGE SCALE GENOMIC DNA]</scope>
    <source>
        <strain evidence="4">cv. AL8/78</strain>
    </source>
</reference>
<dbReference type="Gene3D" id="3.40.1180.10">
    <property type="entry name" value="Decaprenyl diphosphate synthase-like"/>
    <property type="match status" value="1"/>
</dbReference>
<evidence type="ECO:0000256" key="1">
    <source>
        <dbReference type="ARBA" id="ARBA00022679"/>
    </source>
</evidence>
<dbReference type="InterPro" id="IPR001441">
    <property type="entry name" value="UPP_synth-like"/>
</dbReference>
<keyword evidence="4" id="KW-1185">Reference proteome</keyword>
<evidence type="ECO:0008006" key="5">
    <source>
        <dbReference type="Google" id="ProtNLM"/>
    </source>
</evidence>
<keyword evidence="1" id="KW-0808">Transferase</keyword>
<dbReference type="GO" id="GO:0045547">
    <property type="term" value="F:ditrans,polycis-polyprenyl diphosphate synthase [(2E,6E)-farnesyl diphosphate specific] activity"/>
    <property type="evidence" value="ECO:0007669"/>
    <property type="project" value="TreeGrafter"/>
</dbReference>
<evidence type="ECO:0000313" key="3">
    <source>
        <dbReference type="EnsemblPlants" id="AET3Gv20828700.3"/>
    </source>
</evidence>
<dbReference type="EnsemblPlants" id="AET3Gv20828700.3">
    <property type="protein sequence ID" value="AET3Gv20828700.3"/>
    <property type="gene ID" value="AET3Gv20828700"/>
</dbReference>
<reference evidence="3" key="3">
    <citation type="journal article" date="2017" name="Nature">
        <title>Genome sequence of the progenitor of the wheat D genome Aegilops tauschii.</title>
        <authorList>
            <person name="Luo M.C."/>
            <person name="Gu Y.Q."/>
            <person name="Puiu D."/>
            <person name="Wang H."/>
            <person name="Twardziok S.O."/>
            <person name="Deal K.R."/>
            <person name="Huo N."/>
            <person name="Zhu T."/>
            <person name="Wang L."/>
            <person name="Wang Y."/>
            <person name="McGuire P.E."/>
            <person name="Liu S."/>
            <person name="Long H."/>
            <person name="Ramasamy R.K."/>
            <person name="Rodriguez J.C."/>
            <person name="Van S.L."/>
            <person name="Yuan L."/>
            <person name="Wang Z."/>
            <person name="Xia Z."/>
            <person name="Xiao L."/>
            <person name="Anderson O.D."/>
            <person name="Ouyang S."/>
            <person name="Liang Y."/>
            <person name="Zimin A.V."/>
            <person name="Pertea G."/>
            <person name="Qi P."/>
            <person name="Bennetzen J.L."/>
            <person name="Dai X."/>
            <person name="Dawson M.W."/>
            <person name="Muller H.G."/>
            <person name="Kugler K."/>
            <person name="Rivarola-Duarte L."/>
            <person name="Spannagl M."/>
            <person name="Mayer K.F.X."/>
            <person name="Lu F.H."/>
            <person name="Bevan M.W."/>
            <person name="Leroy P."/>
            <person name="Li P."/>
            <person name="You F.M."/>
            <person name="Sun Q."/>
            <person name="Liu Z."/>
            <person name="Lyons E."/>
            <person name="Wicker T."/>
            <person name="Salzberg S.L."/>
            <person name="Devos K.M."/>
            <person name="Dvorak J."/>
        </authorList>
    </citation>
    <scope>NUCLEOTIDE SEQUENCE [LARGE SCALE GENOMIC DNA]</scope>
    <source>
        <strain evidence="3">cv. AL8/78</strain>
    </source>
</reference>
<proteinExistence type="predicted"/>
<dbReference type="Proteomes" id="UP000015105">
    <property type="component" value="Chromosome 3D"/>
</dbReference>